<evidence type="ECO:0000313" key="2">
    <source>
        <dbReference type="EMBL" id="RWX44705.1"/>
    </source>
</evidence>
<reference evidence="2 3" key="1">
    <citation type="submission" date="2017-01" db="EMBL/GenBank/DDBJ databases">
        <title>The cable genome- insights into the physiology and evolution of filamentous bacteria capable of sulfide oxidation via long distance electron transfer.</title>
        <authorList>
            <person name="Schreiber L."/>
            <person name="Bjerg J.T."/>
            <person name="Boggild A."/>
            <person name="Van De Vossenberg J."/>
            <person name="Meysman F."/>
            <person name="Nielsen L.P."/>
            <person name="Schramm A."/>
            <person name="Kjeldsen K.U."/>
        </authorList>
    </citation>
    <scope>NUCLEOTIDE SEQUENCE [LARGE SCALE GENOMIC DNA]</scope>
    <source>
        <strain evidence="2">MCF</strain>
    </source>
</reference>
<dbReference type="Pfam" id="PF07238">
    <property type="entry name" value="PilZ"/>
    <property type="match status" value="1"/>
</dbReference>
<dbReference type="GO" id="GO:0035438">
    <property type="term" value="F:cyclic-di-GMP binding"/>
    <property type="evidence" value="ECO:0007669"/>
    <property type="project" value="InterPro"/>
</dbReference>
<dbReference type="Gene3D" id="2.40.10.220">
    <property type="entry name" value="predicted glycosyltransferase like domains"/>
    <property type="match status" value="1"/>
</dbReference>
<dbReference type="Proteomes" id="UP000287853">
    <property type="component" value="Unassembled WGS sequence"/>
</dbReference>
<dbReference type="SUPFAM" id="SSF141371">
    <property type="entry name" value="PilZ domain-like"/>
    <property type="match status" value="1"/>
</dbReference>
<protein>
    <submittedName>
        <fullName evidence="2">PilZ domain-containing protein</fullName>
    </submittedName>
</protein>
<name>A0A444IVS0_9BACT</name>
<keyword evidence="3" id="KW-1185">Reference proteome</keyword>
<dbReference type="InterPro" id="IPR009875">
    <property type="entry name" value="PilZ_domain"/>
</dbReference>
<feature type="domain" description="PilZ" evidence="1">
    <location>
        <begin position="7"/>
        <end position="93"/>
    </location>
</feature>
<proteinExistence type="predicted"/>
<dbReference type="EMBL" id="MTKO01000090">
    <property type="protein sequence ID" value="RWX44705.1"/>
    <property type="molecule type" value="Genomic_DNA"/>
</dbReference>
<accession>A0A444IVS0</accession>
<dbReference type="AlphaFoldDB" id="A0A444IVS0"/>
<organism evidence="2 3">
    <name type="scientific">Candidatus Electrothrix aarhusensis</name>
    <dbReference type="NCBI Taxonomy" id="1859131"/>
    <lineage>
        <taxon>Bacteria</taxon>
        <taxon>Pseudomonadati</taxon>
        <taxon>Thermodesulfobacteriota</taxon>
        <taxon>Desulfobulbia</taxon>
        <taxon>Desulfobulbales</taxon>
        <taxon>Desulfobulbaceae</taxon>
        <taxon>Candidatus Electrothrix</taxon>
    </lineage>
</organism>
<gene>
    <name evidence="2" type="ORF">H206_03155</name>
</gene>
<sequence>MKIKNARQYTRVDFQRDVHLDFDGKKYIHHTVNNLSLGGMYVKGTFEQQEGDICSVELSNPDNGFGVELCARCAVVRVNGDGIALEFTSMGHESFLFLQTTLLYEAEDPMQLGTEFVQAISFELDSDEESPI</sequence>
<comment type="caution">
    <text evidence="2">The sequence shown here is derived from an EMBL/GenBank/DDBJ whole genome shotgun (WGS) entry which is preliminary data.</text>
</comment>
<evidence type="ECO:0000313" key="3">
    <source>
        <dbReference type="Proteomes" id="UP000287853"/>
    </source>
</evidence>
<evidence type="ECO:0000259" key="1">
    <source>
        <dbReference type="Pfam" id="PF07238"/>
    </source>
</evidence>